<keyword evidence="2" id="KW-1185">Reference proteome</keyword>
<protein>
    <submittedName>
        <fullName evidence="1">Uncharacterized protein</fullName>
    </submittedName>
</protein>
<evidence type="ECO:0000313" key="2">
    <source>
        <dbReference type="Proteomes" id="UP001146351"/>
    </source>
</evidence>
<name>A0A9W9I9K2_9EURO</name>
<organism evidence="1 2">
    <name type="scientific">Penicillium capsulatum</name>
    <dbReference type="NCBI Taxonomy" id="69766"/>
    <lineage>
        <taxon>Eukaryota</taxon>
        <taxon>Fungi</taxon>
        <taxon>Dikarya</taxon>
        <taxon>Ascomycota</taxon>
        <taxon>Pezizomycotina</taxon>
        <taxon>Eurotiomycetes</taxon>
        <taxon>Eurotiomycetidae</taxon>
        <taxon>Eurotiales</taxon>
        <taxon>Aspergillaceae</taxon>
        <taxon>Penicillium</taxon>
    </lineage>
</organism>
<gene>
    <name evidence="1" type="ORF">N7492_004242</name>
</gene>
<dbReference type="OrthoDB" id="10414090at2759"/>
<comment type="caution">
    <text evidence="1">The sequence shown here is derived from an EMBL/GenBank/DDBJ whole genome shotgun (WGS) entry which is preliminary data.</text>
</comment>
<dbReference type="EMBL" id="JAPQKO010000003">
    <property type="protein sequence ID" value="KAJ5171649.1"/>
    <property type="molecule type" value="Genomic_DNA"/>
</dbReference>
<dbReference type="AlphaFoldDB" id="A0A9W9I9K2"/>
<dbReference type="Proteomes" id="UP001146351">
    <property type="component" value="Unassembled WGS sequence"/>
</dbReference>
<sequence>MGQQRDGLIVILNTESTPYLTPGGIAPKLGFWHLKPGLCTIVRAVSLVLHYEAPSTIVGRLGQLGSPGLPAASATGEPPGADNWVKFIVDKDNNCRVKYNLASLGASTSEKMGRYIPASHKCLLTDQSIQPHLFTNLLKDIKLVVSYDMIFANSVLAIKGSPNFKGDNFSFFQNFPYSEQPNCPVWFSTKNPKQYWVDSRCPFNPEEWEKSQPSTTMQGWPTPIYEPHGPSTTQHLGPVETVNIKDLPRDLSKTGPPRHPTWVGLYRKNKDDKRCLIWLHDVLNNGLDLSVPIGVYNATAGRCHGFGESCQRFINTAMLMELLENDYRRHQAQISPGTYVTLYYQDDPRWAVTKGMFTIESRQSYQYFILGNQIGCQGFAQNQTEFEKEVYFIKKGCDSISHYANVEIWDPAKG</sequence>
<evidence type="ECO:0000313" key="1">
    <source>
        <dbReference type="EMBL" id="KAJ5171649.1"/>
    </source>
</evidence>
<accession>A0A9W9I9K2</accession>
<reference evidence="1" key="1">
    <citation type="submission" date="2022-11" db="EMBL/GenBank/DDBJ databases">
        <authorList>
            <person name="Petersen C."/>
        </authorList>
    </citation>
    <scope>NUCLEOTIDE SEQUENCE</scope>
    <source>
        <strain evidence="1">IBT 21917</strain>
    </source>
</reference>
<proteinExistence type="predicted"/>
<reference evidence="1" key="2">
    <citation type="journal article" date="2023" name="IMA Fungus">
        <title>Comparative genomic study of the Penicillium genus elucidates a diverse pangenome and 15 lateral gene transfer events.</title>
        <authorList>
            <person name="Petersen C."/>
            <person name="Sorensen T."/>
            <person name="Nielsen M.R."/>
            <person name="Sondergaard T.E."/>
            <person name="Sorensen J.L."/>
            <person name="Fitzpatrick D.A."/>
            <person name="Frisvad J.C."/>
            <person name="Nielsen K.L."/>
        </authorList>
    </citation>
    <scope>NUCLEOTIDE SEQUENCE</scope>
    <source>
        <strain evidence="1">IBT 21917</strain>
    </source>
</reference>